<feature type="region of interest" description="Disordered" evidence="1">
    <location>
        <begin position="1"/>
        <end position="26"/>
    </location>
</feature>
<name>A0A919TWC1_9ACTN</name>
<reference evidence="2" key="1">
    <citation type="submission" date="2021-01" db="EMBL/GenBank/DDBJ databases">
        <title>Whole genome shotgun sequence of Actinoplanes tereljensis NBRC 105297.</title>
        <authorList>
            <person name="Komaki H."/>
            <person name="Tamura T."/>
        </authorList>
    </citation>
    <scope>NUCLEOTIDE SEQUENCE</scope>
    <source>
        <strain evidence="2">NBRC 105297</strain>
    </source>
</reference>
<protein>
    <submittedName>
        <fullName evidence="2">Uncharacterized protein</fullName>
    </submittedName>
</protein>
<comment type="caution">
    <text evidence="2">The sequence shown here is derived from an EMBL/GenBank/DDBJ whole genome shotgun (WGS) entry which is preliminary data.</text>
</comment>
<feature type="compositionally biased region" description="Basic and acidic residues" evidence="1">
    <location>
        <begin position="1"/>
        <end position="15"/>
    </location>
</feature>
<dbReference type="Proteomes" id="UP000623608">
    <property type="component" value="Unassembled WGS sequence"/>
</dbReference>
<gene>
    <name evidence="2" type="ORF">Ate02nite_58650</name>
</gene>
<dbReference type="AlphaFoldDB" id="A0A919TWC1"/>
<dbReference type="EMBL" id="BOMY01000038">
    <property type="protein sequence ID" value="GIF23135.1"/>
    <property type="molecule type" value="Genomic_DNA"/>
</dbReference>
<organism evidence="2 3">
    <name type="scientific">Paractinoplanes tereljensis</name>
    <dbReference type="NCBI Taxonomy" id="571912"/>
    <lineage>
        <taxon>Bacteria</taxon>
        <taxon>Bacillati</taxon>
        <taxon>Actinomycetota</taxon>
        <taxon>Actinomycetes</taxon>
        <taxon>Micromonosporales</taxon>
        <taxon>Micromonosporaceae</taxon>
        <taxon>Paractinoplanes</taxon>
    </lineage>
</organism>
<keyword evidence="3" id="KW-1185">Reference proteome</keyword>
<accession>A0A919TWC1</accession>
<feature type="region of interest" description="Disordered" evidence="1">
    <location>
        <begin position="99"/>
        <end position="129"/>
    </location>
</feature>
<evidence type="ECO:0000256" key="1">
    <source>
        <dbReference type="SAM" id="MobiDB-lite"/>
    </source>
</evidence>
<proteinExistence type="predicted"/>
<sequence>MREVGGDEFVNRRQPDGAQPAAVEHETQRFRLAVADDQNGRTIAGRLLKTIENPEMTGTGIRSRCCHEVLLCPYDLWLCLFGAVANVSMISRCRVCNSARRRNRASGPSRHASRVRVGRTYPTDREDPR</sequence>
<evidence type="ECO:0000313" key="2">
    <source>
        <dbReference type="EMBL" id="GIF23135.1"/>
    </source>
</evidence>
<evidence type="ECO:0000313" key="3">
    <source>
        <dbReference type="Proteomes" id="UP000623608"/>
    </source>
</evidence>